<accession>A0A977PUB5</accession>
<organism evidence="1">
    <name type="scientific">Woronichinia naegeliana WA131</name>
    <dbReference type="NCBI Taxonomy" id="2824559"/>
    <lineage>
        <taxon>Bacteria</taxon>
        <taxon>Bacillati</taxon>
        <taxon>Cyanobacteriota</taxon>
        <taxon>Cyanophyceae</taxon>
        <taxon>Synechococcales</taxon>
        <taxon>Coelosphaeriaceae</taxon>
        <taxon>Woronichinia</taxon>
    </lineage>
</organism>
<protein>
    <submittedName>
        <fullName evidence="1">Uncharacterized protein</fullName>
    </submittedName>
</protein>
<gene>
    <name evidence="1" type="ORF">KA717_20590</name>
</gene>
<dbReference type="EMBL" id="CP073041">
    <property type="protein sequence ID" value="UXE58465.1"/>
    <property type="molecule type" value="Genomic_DNA"/>
</dbReference>
<dbReference type="KEGG" id="wna:KA717_20590"/>
<sequence>MLKYNCDRREYSAIYLQCYCRRTSPLSKEKNMKSEYDFSKAEQGKFYDTDATFHYPIYLETDVDQFLQKIAENKNINLQILVNELLRNNIKIIQSVQQENFSCFYDFKILMWRSLF</sequence>
<reference evidence="1" key="1">
    <citation type="submission" date="2021-04" db="EMBL/GenBank/DDBJ databases">
        <title>Genome sequence of Woronichinia naegeliana from Washington state freshwater lake bloom.</title>
        <authorList>
            <person name="Dreher T.W."/>
        </authorList>
    </citation>
    <scope>NUCLEOTIDE SEQUENCE</scope>
    <source>
        <strain evidence="1">WA131</strain>
    </source>
</reference>
<evidence type="ECO:0000313" key="1">
    <source>
        <dbReference type="EMBL" id="UXE58465.1"/>
    </source>
</evidence>
<dbReference type="AlphaFoldDB" id="A0A977PUB5"/>
<name>A0A977PUB5_9CYAN</name>
<dbReference type="Proteomes" id="UP001065613">
    <property type="component" value="Chromosome"/>
</dbReference>
<proteinExistence type="predicted"/>